<evidence type="ECO:0000313" key="5">
    <source>
        <dbReference type="Proteomes" id="UP000266298"/>
    </source>
</evidence>
<dbReference type="PROSITE" id="PS51318">
    <property type="entry name" value="TAT"/>
    <property type="match status" value="1"/>
</dbReference>
<dbReference type="SUPFAM" id="SSF50685">
    <property type="entry name" value="Barwin-like endoglucanases"/>
    <property type="match status" value="1"/>
</dbReference>
<dbReference type="InterPro" id="IPR009009">
    <property type="entry name" value="RlpA-like_DPBB"/>
</dbReference>
<dbReference type="PANTHER" id="PTHR31836">
    <property type="match status" value="1"/>
</dbReference>
<dbReference type="PANTHER" id="PTHR31836:SF21">
    <property type="entry name" value="EXPANSIN-LIKE PROTEIN 7"/>
    <property type="match status" value="1"/>
</dbReference>
<dbReference type="Proteomes" id="UP000266298">
    <property type="component" value="Unassembled WGS sequence"/>
</dbReference>
<dbReference type="InterPro" id="IPR049818">
    <property type="entry name" value="Expansin_EXLX1-like"/>
</dbReference>
<dbReference type="Pfam" id="PF03330">
    <property type="entry name" value="DPBB_1"/>
    <property type="match status" value="1"/>
</dbReference>
<dbReference type="SUPFAM" id="SSF49590">
    <property type="entry name" value="PHL pollen allergen"/>
    <property type="match status" value="1"/>
</dbReference>
<reference evidence="4 5" key="1">
    <citation type="submission" date="2018-08" db="EMBL/GenBank/DDBJ databases">
        <title>Genome Sequence of Clavibacter michiganensis Subspecies type strains, and the Atypical Peach-Colored Strains Isolated from Tomato.</title>
        <authorList>
            <person name="Osdaghi E."/>
            <person name="Portier P."/>
            <person name="Briand M."/>
            <person name="Jacques M.-A."/>
        </authorList>
    </citation>
    <scope>NUCLEOTIDE SEQUENCE [LARGE SCALE GENOMIC DNA]</scope>
    <source>
        <strain evidence="4 5">CFBP 7493</strain>
    </source>
</reference>
<evidence type="ECO:0000256" key="2">
    <source>
        <dbReference type="SAM" id="SignalP"/>
    </source>
</evidence>
<protein>
    <recommendedName>
        <fullName evidence="3">RlpA-like protein double-psi beta-barrel domain-containing protein</fullName>
    </recommendedName>
</protein>
<dbReference type="AlphaFoldDB" id="A0A399NV49"/>
<organism evidence="4 5">
    <name type="scientific">Clavibacter michiganensis</name>
    <dbReference type="NCBI Taxonomy" id="28447"/>
    <lineage>
        <taxon>Bacteria</taxon>
        <taxon>Bacillati</taxon>
        <taxon>Actinomycetota</taxon>
        <taxon>Actinomycetes</taxon>
        <taxon>Micrococcales</taxon>
        <taxon>Microbacteriaceae</taxon>
        <taxon>Clavibacter</taxon>
    </lineage>
</organism>
<dbReference type="InterPro" id="IPR051477">
    <property type="entry name" value="Expansin_CellWall"/>
</dbReference>
<dbReference type="RefSeq" id="WP_051629379.1">
    <property type="nucleotide sequence ID" value="NZ_QWEC01000052.1"/>
</dbReference>
<proteinExistence type="predicted"/>
<comment type="caution">
    <text evidence="4">The sequence shown here is derived from an EMBL/GenBank/DDBJ whole genome shotgun (WGS) entry which is preliminary data.</text>
</comment>
<dbReference type="Gene3D" id="2.60.40.760">
    <property type="entry name" value="Expansin, cellulose-binding-like domain"/>
    <property type="match status" value="1"/>
</dbReference>
<evidence type="ECO:0000259" key="3">
    <source>
        <dbReference type="Pfam" id="PF03330"/>
    </source>
</evidence>
<name>A0A399NV49_9MICO</name>
<dbReference type="InterPro" id="IPR006311">
    <property type="entry name" value="TAT_signal"/>
</dbReference>
<accession>A0A399NV49</accession>
<dbReference type="EMBL" id="QWEC01000052">
    <property type="protein sequence ID" value="RII97874.1"/>
    <property type="molecule type" value="Genomic_DNA"/>
</dbReference>
<dbReference type="InterPro" id="IPR036908">
    <property type="entry name" value="RlpA-like_sf"/>
</dbReference>
<dbReference type="InterPro" id="IPR036749">
    <property type="entry name" value="Expansin_CBD_sf"/>
</dbReference>
<feature type="signal peptide" evidence="2">
    <location>
        <begin position="1"/>
        <end position="42"/>
    </location>
</feature>
<evidence type="ECO:0000313" key="4">
    <source>
        <dbReference type="EMBL" id="RII97874.1"/>
    </source>
</evidence>
<dbReference type="NCBIfam" id="NF041144">
    <property type="entry name" value="expansin_EXLX1"/>
    <property type="match status" value="1"/>
</dbReference>
<gene>
    <name evidence="4" type="ORF">DZF96_05480</name>
</gene>
<feature type="chain" id="PRO_5017302522" description="RlpA-like protein double-psi beta-barrel domain-containing protein" evidence="2">
    <location>
        <begin position="43"/>
        <end position="253"/>
    </location>
</feature>
<sequence length="253" mass="26486">MTRASALPGRPRAPRRPFTAARRRILSAALAVLVAVAGPAMAASAASAAPAAGPARVSGYATHYSLGPDGRTTNGNCSLPAIPKDRLYVAVGPDLYAGGAGCGSYLDVTGPHGTVRVEVADSCHECVHGHLDLSEEAFRAIGDYDAGIITTSYVPVAAPTVPPLSFRFKDGSSAYWAALQVLDAGVRLRSVELWVGARWVPLSLTDYGYWLAPGYVGAGPFTVRVTDTTGRTATVQGIVLDPMRLQHTASRLR</sequence>
<dbReference type="Gene3D" id="2.40.40.10">
    <property type="entry name" value="RlpA-like domain"/>
    <property type="match status" value="1"/>
</dbReference>
<dbReference type="CDD" id="cd22272">
    <property type="entry name" value="DPBB_EXLX1-like"/>
    <property type="match status" value="1"/>
</dbReference>
<feature type="domain" description="RlpA-like protein double-psi beta-barrel" evidence="3">
    <location>
        <begin position="104"/>
        <end position="152"/>
    </location>
</feature>
<keyword evidence="1 2" id="KW-0732">Signal</keyword>
<evidence type="ECO:0000256" key="1">
    <source>
        <dbReference type="ARBA" id="ARBA00022729"/>
    </source>
</evidence>